<sequence length="198" mass="21481">MMLNLRCRCGQLHGQVDARRIAARAVCYCKDCQAYGHFLGTEVLDAAGGTEVAAALPAAIRFDGGLEHLACMSLSPKGIYRWYASCCRTPVGNISRKRGIPYVGLVRACLGESDAVLERELGALRCRVNTRSASMQVSSSSLGNAWAFVRIGTMIAMARLSGGYRVNPFFKPQTDEPVKPVAVLSLEERKALTPQGQR</sequence>
<organism evidence="1 2">
    <name type="scientific">Massilia phyllostachyos</name>
    <dbReference type="NCBI Taxonomy" id="2898585"/>
    <lineage>
        <taxon>Bacteria</taxon>
        <taxon>Pseudomonadati</taxon>
        <taxon>Pseudomonadota</taxon>
        <taxon>Betaproteobacteria</taxon>
        <taxon>Burkholderiales</taxon>
        <taxon>Oxalobacteraceae</taxon>
        <taxon>Telluria group</taxon>
        <taxon>Massilia</taxon>
    </lineage>
</organism>
<dbReference type="SUPFAM" id="SSF51316">
    <property type="entry name" value="Mss4-like"/>
    <property type="match status" value="1"/>
</dbReference>
<comment type="caution">
    <text evidence="1">The sequence shown here is derived from an EMBL/GenBank/DDBJ whole genome shotgun (WGS) entry which is preliminary data.</text>
</comment>
<dbReference type="EMBL" id="JAJNOC010000009">
    <property type="protein sequence ID" value="MCD2518828.1"/>
    <property type="molecule type" value="Genomic_DNA"/>
</dbReference>
<dbReference type="Proteomes" id="UP001179361">
    <property type="component" value="Unassembled WGS sequence"/>
</dbReference>
<accession>A0ABS8QAP9</accession>
<proteinExistence type="predicted"/>
<reference evidence="1" key="1">
    <citation type="submission" date="2021-11" db="EMBL/GenBank/DDBJ databases">
        <title>The complete genome of Massilia sp sp. G4R7.</title>
        <authorList>
            <person name="Liu L."/>
            <person name="Yue J."/>
            <person name="Yuan J."/>
            <person name="Yang F."/>
            <person name="Li L."/>
        </authorList>
    </citation>
    <scope>NUCLEOTIDE SEQUENCE</scope>
    <source>
        <strain evidence="1">G4R7</strain>
    </source>
</reference>
<gene>
    <name evidence="1" type="ORF">LQ564_21240</name>
</gene>
<keyword evidence="2" id="KW-1185">Reference proteome</keyword>
<protein>
    <submittedName>
        <fullName evidence="1">DUF6151 family protein</fullName>
    </submittedName>
</protein>
<name>A0ABS8QAP9_9BURK</name>
<dbReference type="Pfam" id="PF19648">
    <property type="entry name" value="DUF6151"/>
    <property type="match status" value="1"/>
</dbReference>
<dbReference type="InterPro" id="IPR011057">
    <property type="entry name" value="Mss4-like_sf"/>
</dbReference>
<evidence type="ECO:0000313" key="1">
    <source>
        <dbReference type="EMBL" id="MCD2518828.1"/>
    </source>
</evidence>
<dbReference type="RefSeq" id="WP_231060104.1">
    <property type="nucleotide sequence ID" value="NZ_JAJNOC010000009.1"/>
</dbReference>
<dbReference type="Gene3D" id="3.90.1590.10">
    <property type="entry name" value="glutathione-dependent formaldehyde- activating enzyme (gfa)"/>
    <property type="match status" value="1"/>
</dbReference>
<dbReference type="InterPro" id="IPR046149">
    <property type="entry name" value="DUF6151"/>
</dbReference>
<evidence type="ECO:0000313" key="2">
    <source>
        <dbReference type="Proteomes" id="UP001179361"/>
    </source>
</evidence>